<evidence type="ECO:0000313" key="2">
    <source>
        <dbReference type="Proteomes" id="UP000322667"/>
    </source>
</evidence>
<accession>A0A5D2LVC5</accession>
<keyword evidence="2" id="KW-1185">Reference proteome</keyword>
<name>A0A5D2LVC5_GOSTO</name>
<dbReference type="AlphaFoldDB" id="A0A5D2LVC5"/>
<dbReference type="Proteomes" id="UP000322667">
    <property type="component" value="Chromosome D02"/>
</dbReference>
<proteinExistence type="predicted"/>
<reference evidence="1 2" key="1">
    <citation type="submission" date="2019-07" db="EMBL/GenBank/DDBJ databases">
        <title>WGS assembly of Gossypium tomentosum.</title>
        <authorList>
            <person name="Chen Z.J."/>
            <person name="Sreedasyam A."/>
            <person name="Ando A."/>
            <person name="Song Q."/>
            <person name="De L."/>
            <person name="Hulse-Kemp A."/>
            <person name="Ding M."/>
            <person name="Ye W."/>
            <person name="Kirkbride R."/>
            <person name="Jenkins J."/>
            <person name="Plott C."/>
            <person name="Lovell J."/>
            <person name="Lin Y.-M."/>
            <person name="Vaughn R."/>
            <person name="Liu B."/>
            <person name="Li W."/>
            <person name="Simpson S."/>
            <person name="Scheffler B."/>
            <person name="Saski C."/>
            <person name="Grover C."/>
            <person name="Hu G."/>
            <person name="Conover J."/>
            <person name="Carlson J."/>
            <person name="Shu S."/>
            <person name="Boston L."/>
            <person name="Williams M."/>
            <person name="Peterson D."/>
            <person name="Mcgee K."/>
            <person name="Jones D."/>
            <person name="Wendel J."/>
            <person name="Stelly D."/>
            <person name="Grimwood J."/>
            <person name="Schmutz J."/>
        </authorList>
    </citation>
    <scope>NUCLEOTIDE SEQUENCE [LARGE SCALE GENOMIC DNA]</scope>
    <source>
        <strain evidence="1">7179.01</strain>
    </source>
</reference>
<evidence type="ECO:0008006" key="3">
    <source>
        <dbReference type="Google" id="ProtNLM"/>
    </source>
</evidence>
<protein>
    <recommendedName>
        <fullName evidence="3">CCHC-type domain-containing protein</fullName>
    </recommendedName>
</protein>
<sequence length="99" mass="11616">MNDQDSSQGRGKGYDQFFKLKVECYRCHKLVHYQAKCQTKLPQDKEKTSKSIFFAQKEEETLLMVAHENANKTKTKFWYVDTDCNNHMSGCKSIFSHLN</sequence>
<dbReference type="EMBL" id="CM017624">
    <property type="protein sequence ID" value="TYH83016.1"/>
    <property type="molecule type" value="Genomic_DNA"/>
</dbReference>
<evidence type="ECO:0000313" key="1">
    <source>
        <dbReference type="EMBL" id="TYH83016.1"/>
    </source>
</evidence>
<organism evidence="1 2">
    <name type="scientific">Gossypium tomentosum</name>
    <name type="common">Hawaiian cotton</name>
    <name type="synonym">Gossypium sandvicense</name>
    <dbReference type="NCBI Taxonomy" id="34277"/>
    <lineage>
        <taxon>Eukaryota</taxon>
        <taxon>Viridiplantae</taxon>
        <taxon>Streptophyta</taxon>
        <taxon>Embryophyta</taxon>
        <taxon>Tracheophyta</taxon>
        <taxon>Spermatophyta</taxon>
        <taxon>Magnoliopsida</taxon>
        <taxon>eudicotyledons</taxon>
        <taxon>Gunneridae</taxon>
        <taxon>Pentapetalae</taxon>
        <taxon>rosids</taxon>
        <taxon>malvids</taxon>
        <taxon>Malvales</taxon>
        <taxon>Malvaceae</taxon>
        <taxon>Malvoideae</taxon>
        <taxon>Gossypium</taxon>
    </lineage>
</organism>
<gene>
    <name evidence="1" type="ORF">ES332_D02G102500v1</name>
</gene>